<evidence type="ECO:0000256" key="1">
    <source>
        <dbReference type="SAM" id="MobiDB-lite"/>
    </source>
</evidence>
<organism evidence="2 3">
    <name type="scientific">Peronospora farinosa</name>
    <dbReference type="NCBI Taxonomy" id="134698"/>
    <lineage>
        <taxon>Eukaryota</taxon>
        <taxon>Sar</taxon>
        <taxon>Stramenopiles</taxon>
        <taxon>Oomycota</taxon>
        <taxon>Peronosporomycetes</taxon>
        <taxon>Peronosporales</taxon>
        <taxon>Peronosporaceae</taxon>
        <taxon>Peronospora</taxon>
    </lineage>
</organism>
<feature type="region of interest" description="Disordered" evidence="1">
    <location>
        <begin position="1"/>
        <end position="24"/>
    </location>
</feature>
<keyword evidence="3" id="KW-1185">Reference proteome</keyword>
<comment type="caution">
    <text evidence="2">The sequence shown here is derived from an EMBL/GenBank/DDBJ whole genome shotgun (WGS) entry which is preliminary data.</text>
</comment>
<protein>
    <submittedName>
        <fullName evidence="2">Uncharacterized protein</fullName>
    </submittedName>
</protein>
<feature type="region of interest" description="Disordered" evidence="1">
    <location>
        <begin position="178"/>
        <end position="209"/>
    </location>
</feature>
<dbReference type="Proteomes" id="UP001157938">
    <property type="component" value="Unassembled WGS sequence"/>
</dbReference>
<feature type="region of interest" description="Disordered" evidence="1">
    <location>
        <begin position="36"/>
        <end position="63"/>
    </location>
</feature>
<feature type="compositionally biased region" description="Polar residues" evidence="1">
    <location>
        <begin position="1"/>
        <end position="21"/>
    </location>
</feature>
<accession>A0ABN8BVT2</accession>
<gene>
    <name evidence="2" type="ORF">PFR001_LOCUS1574</name>
</gene>
<evidence type="ECO:0000313" key="2">
    <source>
        <dbReference type="EMBL" id="CAH0485912.1"/>
    </source>
</evidence>
<dbReference type="EMBL" id="CAKLBC010000327">
    <property type="protein sequence ID" value="CAH0485912.1"/>
    <property type="molecule type" value="Genomic_DNA"/>
</dbReference>
<evidence type="ECO:0000313" key="3">
    <source>
        <dbReference type="Proteomes" id="UP001157938"/>
    </source>
</evidence>
<name>A0ABN8BVT2_9STRA</name>
<feature type="compositionally biased region" description="Acidic residues" evidence="1">
    <location>
        <begin position="189"/>
        <end position="198"/>
    </location>
</feature>
<sequence length="209" mass="23046">MTTVTASATNFMQHDLSTTEQAEAEAQHVWEKEMELTVQGRGRTRSRSFVANDESEARNDQRRCDTAHLDESETFCVSSCEATESEEDAVRNRRRSCSFSALQQPQTLTQDMETEENAAKRAASLSKIYLAGSAPVDVSKLQNESKLVGVKKVEVVQPTGALSAAALDALSEGLQLSVDNSPMPLAGYGDEELTEEELEEKKNGRRRRS</sequence>
<proteinExistence type="predicted"/>
<reference evidence="2 3" key="1">
    <citation type="submission" date="2021-11" db="EMBL/GenBank/DDBJ databases">
        <authorList>
            <person name="Islam A."/>
            <person name="Islam S."/>
            <person name="Flora M.S."/>
            <person name="Rahman M."/>
            <person name="Ziaur R.M."/>
            <person name="Epstein J.H."/>
            <person name="Hassan M."/>
            <person name="Klassen M."/>
            <person name="Woodard K."/>
            <person name="Webb A."/>
            <person name="Webby R.J."/>
            <person name="El Zowalaty M.E."/>
        </authorList>
    </citation>
    <scope>NUCLEOTIDE SEQUENCE [LARGE SCALE GENOMIC DNA]</scope>
    <source>
        <strain evidence="2">Pf1</strain>
    </source>
</reference>